<comment type="caution">
    <text evidence="9">The sequence shown here is derived from an EMBL/GenBank/DDBJ whole genome shotgun (WGS) entry which is preliminary data.</text>
</comment>
<dbReference type="AlphaFoldDB" id="A0A2A2SG35"/>
<feature type="binding site" evidence="7">
    <location>
        <position position="59"/>
    </location>
    <ligand>
        <name>Zn(2+)</name>
        <dbReference type="ChEBI" id="CHEBI:29105"/>
        <label>2</label>
    </ligand>
</feature>
<evidence type="ECO:0000256" key="4">
    <source>
        <dbReference type="ARBA" id="ARBA00022723"/>
    </source>
</evidence>
<feature type="binding site" evidence="7">
    <location>
        <position position="55"/>
    </location>
    <ligand>
        <name>Zn(2+)</name>
        <dbReference type="ChEBI" id="CHEBI:29105"/>
        <label>1</label>
    </ligand>
</feature>
<proteinExistence type="inferred from homology"/>
<feature type="binding site" evidence="7">
    <location>
        <position position="60"/>
    </location>
    <ligand>
        <name>Zn(2+)</name>
        <dbReference type="ChEBI" id="CHEBI:29105"/>
        <label>2</label>
    </ligand>
</feature>
<dbReference type="EC" id="3.1.2.6" evidence="7"/>
<dbReference type="GO" id="GO:0046872">
    <property type="term" value="F:metal ion binding"/>
    <property type="evidence" value="ECO:0007669"/>
    <property type="project" value="UniProtKB-KW"/>
</dbReference>
<feature type="binding site" evidence="7">
    <location>
        <position position="131"/>
    </location>
    <ligand>
        <name>Zn(2+)</name>
        <dbReference type="ChEBI" id="CHEBI:29105"/>
        <label>1</label>
    </ligand>
</feature>
<feature type="binding site" evidence="7">
    <location>
        <position position="169"/>
    </location>
    <ligand>
        <name>Zn(2+)</name>
        <dbReference type="ChEBI" id="CHEBI:29105"/>
        <label>2</label>
    </ligand>
</feature>
<dbReference type="InterPro" id="IPR001279">
    <property type="entry name" value="Metallo-B-lactamas"/>
</dbReference>
<evidence type="ECO:0000256" key="5">
    <source>
        <dbReference type="ARBA" id="ARBA00022801"/>
    </source>
</evidence>
<dbReference type="InterPro" id="IPR017782">
    <property type="entry name" value="Hydroxyacylglutathione_Hdrlase"/>
</dbReference>
<dbReference type="PANTHER" id="PTHR43705:SF1">
    <property type="entry name" value="HYDROXYACYLGLUTATHIONE HYDROLASE GLOB"/>
    <property type="match status" value="1"/>
</dbReference>
<dbReference type="UniPathway" id="UPA00619">
    <property type="reaction ID" value="UER00676"/>
</dbReference>
<evidence type="ECO:0000256" key="2">
    <source>
        <dbReference type="ARBA" id="ARBA00004963"/>
    </source>
</evidence>
<comment type="function">
    <text evidence="7">Thiolesterase that catalyzes the hydrolysis of S-D-lactoyl-glutathione to form glutathione and D-lactic acid.</text>
</comment>
<feature type="binding site" evidence="7">
    <location>
        <position position="112"/>
    </location>
    <ligand>
        <name>Zn(2+)</name>
        <dbReference type="ChEBI" id="CHEBI:29105"/>
        <label>1</label>
    </ligand>
</feature>
<gene>
    <name evidence="7 9" type="primary">gloB</name>
    <name evidence="9" type="ORF">CKY28_11950</name>
</gene>
<dbReference type="InterPro" id="IPR036866">
    <property type="entry name" value="RibonucZ/Hydroxyglut_hydro"/>
</dbReference>
<evidence type="ECO:0000256" key="7">
    <source>
        <dbReference type="HAMAP-Rule" id="MF_01374"/>
    </source>
</evidence>
<organism evidence="9 10">
    <name type="scientific">Sphingomonas lenta</name>
    <dbReference type="NCBI Taxonomy" id="1141887"/>
    <lineage>
        <taxon>Bacteria</taxon>
        <taxon>Pseudomonadati</taxon>
        <taxon>Pseudomonadota</taxon>
        <taxon>Alphaproteobacteria</taxon>
        <taxon>Sphingomonadales</taxon>
        <taxon>Sphingomonadaceae</taxon>
        <taxon>Sphingomonas</taxon>
    </lineage>
</organism>
<dbReference type="InterPro" id="IPR050110">
    <property type="entry name" value="Glyoxalase_II_hydrolase"/>
</dbReference>
<feature type="binding site" evidence="7">
    <location>
        <position position="131"/>
    </location>
    <ligand>
        <name>Zn(2+)</name>
        <dbReference type="ChEBI" id="CHEBI:29105"/>
        <label>2</label>
    </ligand>
</feature>
<dbReference type="RefSeq" id="WP_095998506.1">
    <property type="nucleotide sequence ID" value="NZ_NSLI01000003.1"/>
</dbReference>
<reference evidence="10" key="1">
    <citation type="submission" date="2017-09" db="EMBL/GenBank/DDBJ databases">
        <authorList>
            <person name="Feng G."/>
            <person name="Zhu H."/>
        </authorList>
    </citation>
    <scope>NUCLEOTIDE SEQUENCE [LARGE SCALE GENOMIC DNA]</scope>
    <source>
        <strain evidence="10">1PNM-20</strain>
    </source>
</reference>
<comment type="pathway">
    <text evidence="2 7">Secondary metabolite metabolism; methylglyoxal degradation; (R)-lactate from methylglyoxal: step 2/2.</text>
</comment>
<keyword evidence="5 7" id="KW-0378">Hydrolase</keyword>
<dbReference type="Pfam" id="PF00753">
    <property type="entry name" value="Lactamase_B"/>
    <property type="match status" value="1"/>
</dbReference>
<keyword evidence="6 7" id="KW-0862">Zinc</keyword>
<dbReference type="EMBL" id="NSLI01000003">
    <property type="protein sequence ID" value="PAX08264.1"/>
    <property type="molecule type" value="Genomic_DNA"/>
</dbReference>
<evidence type="ECO:0000256" key="6">
    <source>
        <dbReference type="ARBA" id="ARBA00022833"/>
    </source>
</evidence>
<dbReference type="Pfam" id="PF16123">
    <property type="entry name" value="HAGH_C"/>
    <property type="match status" value="1"/>
</dbReference>
<feature type="domain" description="Metallo-beta-lactamase" evidence="8">
    <location>
        <begin position="12"/>
        <end position="169"/>
    </location>
</feature>
<dbReference type="Proteomes" id="UP000218151">
    <property type="component" value="Unassembled WGS sequence"/>
</dbReference>
<dbReference type="HAMAP" id="MF_01374">
    <property type="entry name" value="Glyoxalase_2"/>
    <property type="match status" value="1"/>
</dbReference>
<dbReference type="InterPro" id="IPR032282">
    <property type="entry name" value="HAGH_C"/>
</dbReference>
<dbReference type="CDD" id="cd07723">
    <property type="entry name" value="hydroxyacylglutathione_hydrolase_MBL-fold"/>
    <property type="match status" value="1"/>
</dbReference>
<evidence type="ECO:0000256" key="3">
    <source>
        <dbReference type="ARBA" id="ARBA00006759"/>
    </source>
</evidence>
<dbReference type="PIRSF" id="PIRSF005457">
    <property type="entry name" value="Glx"/>
    <property type="match status" value="1"/>
</dbReference>
<dbReference type="GO" id="GO:0019243">
    <property type="term" value="P:methylglyoxal catabolic process to D-lactate via S-lactoyl-glutathione"/>
    <property type="evidence" value="ECO:0007669"/>
    <property type="project" value="UniProtKB-UniRule"/>
</dbReference>
<comment type="catalytic activity">
    <reaction evidence="1 7">
        <text>an S-(2-hydroxyacyl)glutathione + H2O = a 2-hydroxy carboxylate + glutathione + H(+)</text>
        <dbReference type="Rhea" id="RHEA:21864"/>
        <dbReference type="ChEBI" id="CHEBI:15377"/>
        <dbReference type="ChEBI" id="CHEBI:15378"/>
        <dbReference type="ChEBI" id="CHEBI:57925"/>
        <dbReference type="ChEBI" id="CHEBI:58896"/>
        <dbReference type="ChEBI" id="CHEBI:71261"/>
        <dbReference type="EC" id="3.1.2.6"/>
    </reaction>
</comment>
<keyword evidence="10" id="KW-1185">Reference proteome</keyword>
<dbReference type="PANTHER" id="PTHR43705">
    <property type="entry name" value="HYDROXYACYLGLUTATHIONE HYDROLASE"/>
    <property type="match status" value="1"/>
</dbReference>
<evidence type="ECO:0000256" key="1">
    <source>
        <dbReference type="ARBA" id="ARBA00001623"/>
    </source>
</evidence>
<accession>A0A2A2SG35</accession>
<protein>
    <recommendedName>
        <fullName evidence="7">Hydroxyacylglutathione hydrolase</fullName>
        <ecNumber evidence="7">3.1.2.6</ecNumber>
    </recommendedName>
    <alternativeName>
        <fullName evidence="7">Glyoxalase II</fullName>
        <shortName evidence="7">Glx II</shortName>
    </alternativeName>
</protein>
<dbReference type="InterPro" id="IPR035680">
    <property type="entry name" value="Clx_II_MBL"/>
</dbReference>
<dbReference type="GO" id="GO:0004416">
    <property type="term" value="F:hydroxyacylglutathione hydrolase activity"/>
    <property type="evidence" value="ECO:0007669"/>
    <property type="project" value="UniProtKB-UniRule"/>
</dbReference>
<dbReference type="Gene3D" id="3.60.15.10">
    <property type="entry name" value="Ribonuclease Z/Hydroxyacylglutathione hydrolase-like"/>
    <property type="match status" value="1"/>
</dbReference>
<comment type="cofactor">
    <cofactor evidence="7">
        <name>Zn(2+)</name>
        <dbReference type="ChEBI" id="CHEBI:29105"/>
    </cofactor>
    <text evidence="7">Binds 2 Zn(2+) ions per subunit.</text>
</comment>
<sequence>MLEVVRVPVLSDNYAWLVHDHASGETLAVDPGEAGPVLSAAAERGWRIGQVWATHWHPDHVAGIPEIKAGGAVVTGPAAEAARIPTLDRTVAEGDAVTLGEHRAAVMEAPGHTAGHIVFHFDEAGLVFTGDTLFAMGCGRLFEGTVQQMFGAMRRLAELPDGTQVYCGHEYTQGNGRFALSVEPDNQALRARMVEVDALRARGEATVPTTIGLERATNPFMRAGSAEELAQLRTGKDHFRG</sequence>
<evidence type="ECO:0000313" key="9">
    <source>
        <dbReference type="EMBL" id="PAX08264.1"/>
    </source>
</evidence>
<dbReference type="SUPFAM" id="SSF56281">
    <property type="entry name" value="Metallo-hydrolase/oxidoreductase"/>
    <property type="match status" value="1"/>
</dbReference>
<keyword evidence="4 7" id="KW-0479">Metal-binding</keyword>
<dbReference type="NCBIfam" id="TIGR03413">
    <property type="entry name" value="GSH_gloB"/>
    <property type="match status" value="1"/>
</dbReference>
<name>A0A2A2SG35_9SPHN</name>
<comment type="subunit">
    <text evidence="7">Monomer.</text>
</comment>
<comment type="similarity">
    <text evidence="3 7">Belongs to the metallo-beta-lactamase superfamily. Glyoxalase II family.</text>
</comment>
<evidence type="ECO:0000259" key="8">
    <source>
        <dbReference type="SMART" id="SM00849"/>
    </source>
</evidence>
<dbReference type="SMART" id="SM00849">
    <property type="entry name" value="Lactamase_B"/>
    <property type="match status" value="1"/>
</dbReference>
<dbReference type="OrthoDB" id="9802248at2"/>
<evidence type="ECO:0000313" key="10">
    <source>
        <dbReference type="Proteomes" id="UP000218151"/>
    </source>
</evidence>
<feature type="binding site" evidence="7">
    <location>
        <position position="57"/>
    </location>
    <ligand>
        <name>Zn(2+)</name>
        <dbReference type="ChEBI" id="CHEBI:29105"/>
        <label>1</label>
    </ligand>
</feature>